<keyword evidence="2" id="KW-1185">Reference proteome</keyword>
<accession>A0A917B290</accession>
<sequence length="60" mass="6863">MALEVQVEDPVDHLALEVQAEDPEDRLALEDQVDLRLVEGPSCRLRQARRPLHKAQAYTQ</sequence>
<reference evidence="1" key="1">
    <citation type="journal article" date="2014" name="Int. J. Syst. Evol. Microbiol.">
        <title>Complete genome sequence of Corynebacterium casei LMG S-19264T (=DSM 44701T), isolated from a smear-ripened cheese.</title>
        <authorList>
            <consortium name="US DOE Joint Genome Institute (JGI-PGF)"/>
            <person name="Walter F."/>
            <person name="Albersmeier A."/>
            <person name="Kalinowski J."/>
            <person name="Ruckert C."/>
        </authorList>
    </citation>
    <scope>NUCLEOTIDE SEQUENCE</scope>
    <source>
        <strain evidence="1">CGMCC 1.12153</strain>
    </source>
</reference>
<evidence type="ECO:0000313" key="1">
    <source>
        <dbReference type="EMBL" id="GGF16279.1"/>
    </source>
</evidence>
<dbReference type="Proteomes" id="UP000660110">
    <property type="component" value="Unassembled WGS sequence"/>
</dbReference>
<organism evidence="1 2">
    <name type="scientific">Halobacillus andaensis</name>
    <dbReference type="NCBI Taxonomy" id="1176239"/>
    <lineage>
        <taxon>Bacteria</taxon>
        <taxon>Bacillati</taxon>
        <taxon>Bacillota</taxon>
        <taxon>Bacilli</taxon>
        <taxon>Bacillales</taxon>
        <taxon>Bacillaceae</taxon>
        <taxon>Halobacillus</taxon>
    </lineage>
</organism>
<reference evidence="1" key="2">
    <citation type="submission" date="2020-09" db="EMBL/GenBank/DDBJ databases">
        <authorList>
            <person name="Sun Q."/>
            <person name="Zhou Y."/>
        </authorList>
    </citation>
    <scope>NUCLEOTIDE SEQUENCE</scope>
    <source>
        <strain evidence="1">CGMCC 1.12153</strain>
    </source>
</reference>
<name>A0A917B290_HALAA</name>
<dbReference type="AlphaFoldDB" id="A0A917B290"/>
<evidence type="ECO:0000313" key="2">
    <source>
        <dbReference type="Proteomes" id="UP000660110"/>
    </source>
</evidence>
<protein>
    <submittedName>
        <fullName evidence="1">Uncharacterized protein</fullName>
    </submittedName>
</protein>
<dbReference type="EMBL" id="BMEL01000001">
    <property type="protein sequence ID" value="GGF16279.1"/>
    <property type="molecule type" value="Genomic_DNA"/>
</dbReference>
<gene>
    <name evidence="1" type="ORF">GCM10010954_13620</name>
</gene>
<proteinExistence type="predicted"/>
<comment type="caution">
    <text evidence="1">The sequence shown here is derived from an EMBL/GenBank/DDBJ whole genome shotgun (WGS) entry which is preliminary data.</text>
</comment>